<accession>A0A5J9TQ64</accession>
<reference evidence="2 3" key="1">
    <citation type="journal article" date="2019" name="Sci. Rep.">
        <title>A high-quality genome of Eragrostis curvula grass provides insights into Poaceae evolution and supports new strategies to enhance forage quality.</title>
        <authorList>
            <person name="Carballo J."/>
            <person name="Santos B.A.C.M."/>
            <person name="Zappacosta D."/>
            <person name="Garbus I."/>
            <person name="Selva J.P."/>
            <person name="Gallo C.A."/>
            <person name="Diaz A."/>
            <person name="Albertini E."/>
            <person name="Caccamo M."/>
            <person name="Echenique V."/>
        </authorList>
    </citation>
    <scope>NUCLEOTIDE SEQUENCE [LARGE SCALE GENOMIC DNA]</scope>
    <source>
        <strain evidence="3">cv. Victoria</strain>
        <tissue evidence="2">Leaf</tissue>
    </source>
</reference>
<feature type="compositionally biased region" description="Basic and acidic residues" evidence="1">
    <location>
        <begin position="10"/>
        <end position="25"/>
    </location>
</feature>
<sequence length="66" mass="7152">MNCPQSLHHFGSEKSNGKKESDRNSAESFTSTSGISFVSRGLLYPIANTGFIQENDQEGGQENNDG</sequence>
<evidence type="ECO:0000313" key="3">
    <source>
        <dbReference type="Proteomes" id="UP000324897"/>
    </source>
</evidence>
<dbReference type="EMBL" id="RWGY01000034">
    <property type="protein sequence ID" value="TVU13474.1"/>
    <property type="molecule type" value="Genomic_DNA"/>
</dbReference>
<proteinExistence type="predicted"/>
<dbReference type="AlphaFoldDB" id="A0A5J9TQ64"/>
<dbReference type="Proteomes" id="UP000324897">
    <property type="component" value="Unassembled WGS sequence"/>
</dbReference>
<gene>
    <name evidence="2" type="ORF">EJB05_40532</name>
</gene>
<feature type="region of interest" description="Disordered" evidence="1">
    <location>
        <begin position="1"/>
        <end position="31"/>
    </location>
</feature>
<organism evidence="2 3">
    <name type="scientific">Eragrostis curvula</name>
    <name type="common">weeping love grass</name>
    <dbReference type="NCBI Taxonomy" id="38414"/>
    <lineage>
        <taxon>Eukaryota</taxon>
        <taxon>Viridiplantae</taxon>
        <taxon>Streptophyta</taxon>
        <taxon>Embryophyta</taxon>
        <taxon>Tracheophyta</taxon>
        <taxon>Spermatophyta</taxon>
        <taxon>Magnoliopsida</taxon>
        <taxon>Liliopsida</taxon>
        <taxon>Poales</taxon>
        <taxon>Poaceae</taxon>
        <taxon>PACMAD clade</taxon>
        <taxon>Chloridoideae</taxon>
        <taxon>Eragrostideae</taxon>
        <taxon>Eragrostidinae</taxon>
        <taxon>Eragrostis</taxon>
    </lineage>
</organism>
<evidence type="ECO:0000256" key="1">
    <source>
        <dbReference type="SAM" id="MobiDB-lite"/>
    </source>
</evidence>
<dbReference type="Gramene" id="TVU13474">
    <property type="protein sequence ID" value="TVU13474"/>
    <property type="gene ID" value="EJB05_40532"/>
</dbReference>
<evidence type="ECO:0000313" key="2">
    <source>
        <dbReference type="EMBL" id="TVU13474.1"/>
    </source>
</evidence>
<comment type="caution">
    <text evidence="2">The sequence shown here is derived from an EMBL/GenBank/DDBJ whole genome shotgun (WGS) entry which is preliminary data.</text>
</comment>
<protein>
    <submittedName>
        <fullName evidence="2">Uncharacterized protein</fullName>
    </submittedName>
</protein>
<keyword evidence="3" id="KW-1185">Reference proteome</keyword>
<name>A0A5J9TQ64_9POAL</name>